<dbReference type="PANTHER" id="PTHR37302">
    <property type="entry name" value="SLR1116 PROTEIN"/>
    <property type="match status" value="1"/>
</dbReference>
<comment type="caution">
    <text evidence="3">The sequence shown here is derived from an EMBL/GenBank/DDBJ whole genome shotgun (WGS) entry which is preliminary data.</text>
</comment>
<gene>
    <name evidence="3" type="ORF">GCM10009416_10160</name>
</gene>
<dbReference type="EMBL" id="BAAAFZ010000008">
    <property type="protein sequence ID" value="GAA0573472.1"/>
    <property type="molecule type" value="Genomic_DNA"/>
</dbReference>
<dbReference type="Gene3D" id="1.20.120.450">
    <property type="entry name" value="dinb family like domain"/>
    <property type="match status" value="1"/>
</dbReference>
<evidence type="ECO:0000256" key="2">
    <source>
        <dbReference type="ARBA" id="ARBA00022723"/>
    </source>
</evidence>
<comment type="similarity">
    <text evidence="1">Belongs to the DinB family.</text>
</comment>
<dbReference type="SUPFAM" id="SSF109854">
    <property type="entry name" value="DinB/YfiT-like putative metalloenzymes"/>
    <property type="match status" value="1"/>
</dbReference>
<dbReference type="InterPro" id="IPR034660">
    <property type="entry name" value="DinB/YfiT-like"/>
</dbReference>
<protein>
    <submittedName>
        <fullName evidence="3">DinB family protein</fullName>
    </submittedName>
</protein>
<dbReference type="RefSeq" id="WP_343894073.1">
    <property type="nucleotide sequence ID" value="NZ_BAAAFZ010000008.1"/>
</dbReference>
<dbReference type="InterPro" id="IPR007837">
    <property type="entry name" value="DinB"/>
</dbReference>
<reference evidence="3 4" key="1">
    <citation type="journal article" date="2019" name="Int. J. Syst. Evol. Microbiol.">
        <title>The Global Catalogue of Microorganisms (GCM) 10K type strain sequencing project: providing services to taxonomists for standard genome sequencing and annotation.</title>
        <authorList>
            <consortium name="The Broad Institute Genomics Platform"/>
            <consortium name="The Broad Institute Genome Sequencing Center for Infectious Disease"/>
            <person name="Wu L."/>
            <person name="Ma J."/>
        </authorList>
    </citation>
    <scope>NUCLEOTIDE SEQUENCE [LARGE SCALE GENOMIC DNA]</scope>
    <source>
        <strain evidence="3 4">JCM 9933</strain>
    </source>
</reference>
<sequence length="186" mass="20549">MPDLATHLRAMAAYNRWADRRLYAAAAALPDDDYRRPAGAYFGSLHGTLNHLLATDRNWMARFEGTGEPPNRLDAILFERLEELRAAREREDERIIRHVSGLSASDLDGALDYVTSDGRPHRQPRWEALAHFFNHQTHHRGQAHAILTRLGVAEPPPLDLLAMQREAARAAAGAATTAAPAPPAPA</sequence>
<evidence type="ECO:0000313" key="4">
    <source>
        <dbReference type="Proteomes" id="UP001501588"/>
    </source>
</evidence>
<evidence type="ECO:0000313" key="3">
    <source>
        <dbReference type="EMBL" id="GAA0573472.1"/>
    </source>
</evidence>
<dbReference type="PANTHER" id="PTHR37302:SF1">
    <property type="entry name" value="PROTEIN DINB"/>
    <property type="match status" value="1"/>
</dbReference>
<accession>A0ABN1ESJ6</accession>
<dbReference type="Proteomes" id="UP001501588">
    <property type="component" value="Unassembled WGS sequence"/>
</dbReference>
<name>A0ABN1ESJ6_9PROT</name>
<evidence type="ECO:0000256" key="1">
    <source>
        <dbReference type="ARBA" id="ARBA00008635"/>
    </source>
</evidence>
<organism evidence="3 4">
    <name type="scientific">Craurococcus roseus</name>
    <dbReference type="NCBI Taxonomy" id="77585"/>
    <lineage>
        <taxon>Bacteria</taxon>
        <taxon>Pseudomonadati</taxon>
        <taxon>Pseudomonadota</taxon>
        <taxon>Alphaproteobacteria</taxon>
        <taxon>Acetobacterales</taxon>
        <taxon>Acetobacteraceae</taxon>
        <taxon>Craurococcus</taxon>
    </lineage>
</organism>
<dbReference type="Pfam" id="PF05163">
    <property type="entry name" value="DinB"/>
    <property type="match status" value="1"/>
</dbReference>
<proteinExistence type="inferred from homology"/>
<keyword evidence="2" id="KW-0479">Metal-binding</keyword>
<keyword evidence="4" id="KW-1185">Reference proteome</keyword>